<feature type="transmembrane region" description="Helical" evidence="6">
    <location>
        <begin position="34"/>
        <end position="59"/>
    </location>
</feature>
<evidence type="ECO:0000313" key="8">
    <source>
        <dbReference type="EMBL" id="MXQ68050.1"/>
    </source>
</evidence>
<gene>
    <name evidence="8" type="ORF">GQ466_28945</name>
</gene>
<keyword evidence="9" id="KW-1185">Reference proteome</keyword>
<protein>
    <submittedName>
        <fullName evidence="8">MFS transporter</fullName>
    </submittedName>
</protein>
<evidence type="ECO:0000313" key="9">
    <source>
        <dbReference type="Proteomes" id="UP000431901"/>
    </source>
</evidence>
<proteinExistence type="predicted"/>
<feature type="domain" description="Major facilitator superfamily (MFS) profile" evidence="7">
    <location>
        <begin position="1"/>
        <end position="387"/>
    </location>
</feature>
<comment type="caution">
    <text evidence="8">The sequence shown here is derived from an EMBL/GenBank/DDBJ whole genome shotgun (WGS) entry which is preliminary data.</text>
</comment>
<accession>A0A6I4WGR6</accession>
<feature type="transmembrane region" description="Helical" evidence="6">
    <location>
        <begin position="267"/>
        <end position="287"/>
    </location>
</feature>
<feature type="transmembrane region" description="Helical" evidence="6">
    <location>
        <begin position="239"/>
        <end position="258"/>
    </location>
</feature>
<feature type="transmembrane region" description="Helical" evidence="6">
    <location>
        <begin position="211"/>
        <end position="233"/>
    </location>
</feature>
<dbReference type="InterPro" id="IPR011701">
    <property type="entry name" value="MFS"/>
</dbReference>
<feature type="transmembrane region" description="Helical" evidence="6">
    <location>
        <begin position="128"/>
        <end position="147"/>
    </location>
</feature>
<feature type="transmembrane region" description="Helical" evidence="6">
    <location>
        <begin position="95"/>
        <end position="121"/>
    </location>
</feature>
<keyword evidence="4 6" id="KW-0472">Membrane</keyword>
<dbReference type="GO" id="GO:0022857">
    <property type="term" value="F:transmembrane transporter activity"/>
    <property type="evidence" value="ECO:0007669"/>
    <property type="project" value="InterPro"/>
</dbReference>
<evidence type="ECO:0000256" key="1">
    <source>
        <dbReference type="ARBA" id="ARBA00004651"/>
    </source>
</evidence>
<evidence type="ECO:0000256" key="4">
    <source>
        <dbReference type="ARBA" id="ARBA00023136"/>
    </source>
</evidence>
<dbReference type="PANTHER" id="PTHR42910">
    <property type="entry name" value="TRANSPORTER SCO4007-RELATED"/>
    <property type="match status" value="1"/>
</dbReference>
<dbReference type="InterPro" id="IPR036259">
    <property type="entry name" value="MFS_trans_sf"/>
</dbReference>
<dbReference type="Gene3D" id="1.20.1250.20">
    <property type="entry name" value="MFS general substrate transporter like domains"/>
    <property type="match status" value="1"/>
</dbReference>
<feature type="compositionally biased region" description="Pro residues" evidence="5">
    <location>
        <begin position="407"/>
        <end position="417"/>
    </location>
</feature>
<dbReference type="InterPro" id="IPR020846">
    <property type="entry name" value="MFS_dom"/>
</dbReference>
<dbReference type="Pfam" id="PF07690">
    <property type="entry name" value="MFS_1"/>
    <property type="match status" value="1"/>
</dbReference>
<reference evidence="8 9" key="1">
    <citation type="submission" date="2019-12" db="EMBL/GenBank/DDBJ databases">
        <title>Nocardia macrotermitis sp. nov. and Nocardia aurantia sp. nov., isolated from the gut of the fungus growing-termite Macrotermes natalensis.</title>
        <authorList>
            <person name="Christine B."/>
            <person name="Rene B."/>
        </authorList>
    </citation>
    <scope>NUCLEOTIDE SEQUENCE [LARGE SCALE GENOMIC DNA]</scope>
    <source>
        <strain evidence="8 9">DSM 102126</strain>
    </source>
</reference>
<feature type="transmembrane region" description="Helical" evidence="6">
    <location>
        <begin position="329"/>
        <end position="350"/>
    </location>
</feature>
<dbReference type="PANTHER" id="PTHR42910:SF1">
    <property type="entry name" value="MAJOR FACILITATOR SUPERFAMILY (MFS) PROFILE DOMAIN-CONTAINING PROTEIN"/>
    <property type="match status" value="1"/>
</dbReference>
<feature type="compositionally biased region" description="Low complexity" evidence="5">
    <location>
        <begin position="383"/>
        <end position="406"/>
    </location>
</feature>
<feature type="transmembrane region" description="Helical" evidence="6">
    <location>
        <begin position="71"/>
        <end position="89"/>
    </location>
</feature>
<feature type="region of interest" description="Disordered" evidence="5">
    <location>
        <begin position="383"/>
        <end position="417"/>
    </location>
</feature>
<dbReference type="Proteomes" id="UP000431901">
    <property type="component" value="Unassembled WGS sequence"/>
</dbReference>
<dbReference type="EMBL" id="WUTW01000010">
    <property type="protein sequence ID" value="MXQ68050.1"/>
    <property type="molecule type" value="Genomic_DNA"/>
</dbReference>
<evidence type="ECO:0000256" key="3">
    <source>
        <dbReference type="ARBA" id="ARBA00022989"/>
    </source>
</evidence>
<evidence type="ECO:0000256" key="2">
    <source>
        <dbReference type="ARBA" id="ARBA00022692"/>
    </source>
</evidence>
<dbReference type="OrthoDB" id="9815356at2"/>
<feature type="transmembrane region" description="Helical" evidence="6">
    <location>
        <begin position="356"/>
        <end position="380"/>
    </location>
</feature>
<dbReference type="PROSITE" id="PS50850">
    <property type="entry name" value="MFS"/>
    <property type="match status" value="1"/>
</dbReference>
<keyword evidence="2 6" id="KW-0812">Transmembrane</keyword>
<dbReference type="AlphaFoldDB" id="A0A6I4WGR6"/>
<feature type="transmembrane region" description="Helical" evidence="6">
    <location>
        <begin position="293"/>
        <end position="317"/>
    </location>
</feature>
<dbReference type="SUPFAM" id="SSF103473">
    <property type="entry name" value="MFS general substrate transporter"/>
    <property type="match status" value="1"/>
</dbReference>
<name>A0A6I4WGR6_9ACTN</name>
<organism evidence="8 9">
    <name type="scientific">Actinomadura rayongensis</name>
    <dbReference type="NCBI Taxonomy" id="1429076"/>
    <lineage>
        <taxon>Bacteria</taxon>
        <taxon>Bacillati</taxon>
        <taxon>Actinomycetota</taxon>
        <taxon>Actinomycetes</taxon>
        <taxon>Streptosporangiales</taxon>
        <taxon>Thermomonosporaceae</taxon>
        <taxon>Actinomadura</taxon>
    </lineage>
</organism>
<evidence type="ECO:0000256" key="5">
    <source>
        <dbReference type="SAM" id="MobiDB-lite"/>
    </source>
</evidence>
<feature type="transmembrane region" description="Helical" evidence="6">
    <location>
        <begin position="153"/>
        <end position="174"/>
    </location>
</feature>
<dbReference type="GO" id="GO:0005886">
    <property type="term" value="C:plasma membrane"/>
    <property type="evidence" value="ECO:0007669"/>
    <property type="project" value="UniProtKB-SubCell"/>
</dbReference>
<comment type="subcellular location">
    <subcellularLocation>
        <location evidence="1">Cell membrane</location>
        <topology evidence="1">Multi-pass membrane protein</topology>
    </subcellularLocation>
</comment>
<sequence>MGPRVVALLAVACGSAVANVYFAQPLLPALGRDLGIGSGALGAVVTVTQVGYGLGLFLLVPLGDVADRRRLVVGQTLALAAALAVVGVAPSAAVLLAGVAAVGLLAVVAQTLVAFAAALAVPSRRGRVVGLVTGGIVTGILLARAVAGALADLAGWRAVYLASAAVTGVLALALHRALPSRDFAPSPGYGRLLRSTVALFAREPVLRLRGVLALLVFAAFSTLWSCVALPLSARGLSPAAIGAFGLAGAAGALAAPLAGRLGDRGRAAWTTSAGLVLLTVSWLPLAFTGASLWALAVGVVVLDFAVQAVHVTSQSVIYAARPDAGSRVIGGYMVFYSAGSASGALAATALYAAAGWGAVCALGAGFSAAALAVWAATACAPRRPSTARPAGAARRTPPDASAAATRPPAPPAPGRAG</sequence>
<evidence type="ECO:0000259" key="7">
    <source>
        <dbReference type="PROSITE" id="PS50850"/>
    </source>
</evidence>
<keyword evidence="3 6" id="KW-1133">Transmembrane helix</keyword>
<evidence type="ECO:0000256" key="6">
    <source>
        <dbReference type="SAM" id="Phobius"/>
    </source>
</evidence>